<evidence type="ECO:0000313" key="4">
    <source>
        <dbReference type="Proteomes" id="UP000271098"/>
    </source>
</evidence>
<keyword evidence="4" id="KW-1185">Reference proteome</keyword>
<dbReference type="WBParaSite" id="GPUH_0002096001-mRNA-1">
    <property type="protein sequence ID" value="GPUH_0002096001-mRNA-1"/>
    <property type="gene ID" value="GPUH_0002096001"/>
</dbReference>
<keyword evidence="1" id="KW-1133">Transmembrane helix</keyword>
<dbReference type="AlphaFoldDB" id="A0A183EIZ4"/>
<reference evidence="3 4" key="2">
    <citation type="submission" date="2018-11" db="EMBL/GenBank/DDBJ databases">
        <authorList>
            <consortium name="Pathogen Informatics"/>
        </authorList>
    </citation>
    <scope>NUCLEOTIDE SEQUENCE [LARGE SCALE GENOMIC DNA]</scope>
</reference>
<feature type="chain" id="PRO_5043139178" evidence="2">
    <location>
        <begin position="20"/>
        <end position="139"/>
    </location>
</feature>
<dbReference type="EMBL" id="UYRT01091500">
    <property type="protein sequence ID" value="VDN37146.1"/>
    <property type="molecule type" value="Genomic_DNA"/>
</dbReference>
<keyword evidence="1" id="KW-0472">Membrane</keyword>
<evidence type="ECO:0000256" key="2">
    <source>
        <dbReference type="SAM" id="SignalP"/>
    </source>
</evidence>
<keyword evidence="1" id="KW-0812">Transmembrane</keyword>
<gene>
    <name evidence="3" type="ORF">GPUH_LOCUS20935</name>
</gene>
<dbReference type="Proteomes" id="UP000271098">
    <property type="component" value="Unassembled WGS sequence"/>
</dbReference>
<feature type="signal peptide" evidence="2">
    <location>
        <begin position="1"/>
        <end position="19"/>
    </location>
</feature>
<dbReference type="OrthoDB" id="5857186at2759"/>
<evidence type="ECO:0000256" key="1">
    <source>
        <dbReference type="SAM" id="Phobius"/>
    </source>
</evidence>
<organism evidence="5">
    <name type="scientific">Gongylonema pulchrum</name>
    <dbReference type="NCBI Taxonomy" id="637853"/>
    <lineage>
        <taxon>Eukaryota</taxon>
        <taxon>Metazoa</taxon>
        <taxon>Ecdysozoa</taxon>
        <taxon>Nematoda</taxon>
        <taxon>Chromadorea</taxon>
        <taxon>Rhabditida</taxon>
        <taxon>Spirurina</taxon>
        <taxon>Spiruromorpha</taxon>
        <taxon>Spiruroidea</taxon>
        <taxon>Gongylonematidae</taxon>
        <taxon>Gongylonema</taxon>
    </lineage>
</organism>
<proteinExistence type="predicted"/>
<evidence type="ECO:0000313" key="5">
    <source>
        <dbReference type="WBParaSite" id="GPUH_0002096001-mRNA-1"/>
    </source>
</evidence>
<protein>
    <submittedName>
        <fullName evidence="5">G_PROTEIN_RECEP_F1_2 domain-containing protein</fullName>
    </submittedName>
</protein>
<accession>A0A183EIZ4</accession>
<reference evidence="5" key="1">
    <citation type="submission" date="2016-06" db="UniProtKB">
        <authorList>
            <consortium name="WormBaseParasite"/>
        </authorList>
    </citation>
    <scope>IDENTIFICATION</scope>
</reference>
<keyword evidence="2" id="KW-0732">Signal</keyword>
<name>A0A183EIZ4_9BILA</name>
<evidence type="ECO:0000313" key="3">
    <source>
        <dbReference type="EMBL" id="VDN37146.1"/>
    </source>
</evidence>
<feature type="transmembrane region" description="Helical" evidence="1">
    <location>
        <begin position="33"/>
        <end position="56"/>
    </location>
</feature>
<sequence length="139" mass="15124">MNVSCVITLIFYIAPMCTRLLIGSIVNATTDDILISYSGISCNFNPLAILAALFIMQDDVKAAVYSSLPRSLHWLIQRQLPTFVSGITVGERPSVASHTTQHKTAATALFSHAPQQTKKTATQWLSKSGITVTVPVRPH</sequence>